<dbReference type="AlphaFoldDB" id="A0A834KUV6"/>
<name>A0A834KUV6_ORYME</name>
<reference evidence="1" key="1">
    <citation type="journal article" name="BMC Genomics">
        <title>Long-read sequencing and de novo genome assembly of marine medaka (Oryzias melastigma).</title>
        <authorList>
            <person name="Liang P."/>
            <person name="Saqib H.S.A."/>
            <person name="Ni X."/>
            <person name="Shen Y."/>
        </authorList>
    </citation>
    <scope>NUCLEOTIDE SEQUENCE</scope>
    <source>
        <strain evidence="1">Bigg-433</strain>
    </source>
</reference>
<dbReference type="Proteomes" id="UP000646548">
    <property type="component" value="Unassembled WGS sequence"/>
</dbReference>
<evidence type="ECO:0000313" key="1">
    <source>
        <dbReference type="EMBL" id="KAF6734557.1"/>
    </source>
</evidence>
<evidence type="ECO:0000313" key="2">
    <source>
        <dbReference type="Proteomes" id="UP000646548"/>
    </source>
</evidence>
<sequence>MMCRSHTVGGPKQQYLKSETLHEKIVLKMDLQQLGCRFTLLTLLLCSGCPAAVVT</sequence>
<proteinExistence type="predicted"/>
<comment type="caution">
    <text evidence="1">The sequence shown here is derived from an EMBL/GenBank/DDBJ whole genome shotgun (WGS) entry which is preliminary data.</text>
</comment>
<organism evidence="1 2">
    <name type="scientific">Oryzias melastigma</name>
    <name type="common">Marine medaka</name>
    <dbReference type="NCBI Taxonomy" id="30732"/>
    <lineage>
        <taxon>Eukaryota</taxon>
        <taxon>Metazoa</taxon>
        <taxon>Chordata</taxon>
        <taxon>Craniata</taxon>
        <taxon>Vertebrata</taxon>
        <taxon>Euteleostomi</taxon>
        <taxon>Actinopterygii</taxon>
        <taxon>Neopterygii</taxon>
        <taxon>Teleostei</taxon>
        <taxon>Neoteleostei</taxon>
        <taxon>Acanthomorphata</taxon>
        <taxon>Ovalentaria</taxon>
        <taxon>Atherinomorphae</taxon>
        <taxon>Beloniformes</taxon>
        <taxon>Adrianichthyidae</taxon>
        <taxon>Oryziinae</taxon>
        <taxon>Oryzias</taxon>
    </lineage>
</organism>
<protein>
    <submittedName>
        <fullName evidence="1">Uncharacterized protein</fullName>
    </submittedName>
</protein>
<gene>
    <name evidence="1" type="ORF">FQA47_012775</name>
</gene>
<accession>A0A834KUV6</accession>
<feature type="non-terminal residue" evidence="1">
    <location>
        <position position="1"/>
    </location>
</feature>
<dbReference type="EMBL" id="WKFB01000133">
    <property type="protein sequence ID" value="KAF6734557.1"/>
    <property type="molecule type" value="Genomic_DNA"/>
</dbReference>